<organism evidence="2 3">
    <name type="scientific">Candidatus Endobugula sertula</name>
    <name type="common">Bugula neritina bacterial symbiont</name>
    <dbReference type="NCBI Taxonomy" id="62101"/>
    <lineage>
        <taxon>Bacteria</taxon>
        <taxon>Pseudomonadati</taxon>
        <taxon>Pseudomonadota</taxon>
        <taxon>Gammaproteobacteria</taxon>
        <taxon>Cellvibrionales</taxon>
        <taxon>Cellvibrionaceae</taxon>
        <taxon>Candidatus Endobugula</taxon>
    </lineage>
</organism>
<dbReference type="AlphaFoldDB" id="A0A1D2QRS2"/>
<gene>
    <name evidence="2" type="ORF">AB835_04395</name>
</gene>
<dbReference type="EMBL" id="MDLC01000011">
    <property type="protein sequence ID" value="ODS24272.1"/>
    <property type="molecule type" value="Genomic_DNA"/>
</dbReference>
<feature type="region of interest" description="Disordered" evidence="1">
    <location>
        <begin position="1"/>
        <end position="25"/>
    </location>
</feature>
<feature type="compositionally biased region" description="Basic and acidic residues" evidence="1">
    <location>
        <begin position="1"/>
        <end position="14"/>
    </location>
</feature>
<dbReference type="Proteomes" id="UP000242502">
    <property type="component" value="Unassembled WGS sequence"/>
</dbReference>
<accession>A0A1D2QRS2</accession>
<sequence length="70" mass="7590">MKAVRENRETKGLDSGDTDSGPEVDTIEAMNKNQESVFNEINNDLVAQLVSLGGMQQVPQSLGSIISRQV</sequence>
<protein>
    <submittedName>
        <fullName evidence="2">Uncharacterized protein</fullName>
    </submittedName>
</protein>
<reference evidence="2 3" key="1">
    <citation type="journal article" date="2016" name="Appl. Environ. Microbiol.">
        <title>Lack of Overt Genome Reduction in the Bryostatin-Producing Bryozoan Symbiont "Candidatus Endobugula sertula".</title>
        <authorList>
            <person name="Miller I.J."/>
            <person name="Vanee N."/>
            <person name="Fong S.S."/>
            <person name="Lim-Fong G.E."/>
            <person name="Kwan J.C."/>
        </authorList>
    </citation>
    <scope>NUCLEOTIDE SEQUENCE [LARGE SCALE GENOMIC DNA]</scope>
    <source>
        <strain evidence="2">AB1-4</strain>
    </source>
</reference>
<dbReference type="STRING" id="62101.AB835_04395"/>
<name>A0A1D2QRS2_9GAMM</name>
<proteinExistence type="predicted"/>
<evidence type="ECO:0000313" key="3">
    <source>
        <dbReference type="Proteomes" id="UP000242502"/>
    </source>
</evidence>
<comment type="caution">
    <text evidence="2">The sequence shown here is derived from an EMBL/GenBank/DDBJ whole genome shotgun (WGS) entry which is preliminary data.</text>
</comment>
<feature type="compositionally biased region" description="Acidic residues" evidence="1">
    <location>
        <begin position="16"/>
        <end position="25"/>
    </location>
</feature>
<evidence type="ECO:0000313" key="2">
    <source>
        <dbReference type="EMBL" id="ODS24272.1"/>
    </source>
</evidence>
<evidence type="ECO:0000256" key="1">
    <source>
        <dbReference type="SAM" id="MobiDB-lite"/>
    </source>
</evidence>